<feature type="region of interest" description="Disordered" evidence="3">
    <location>
        <begin position="1"/>
        <end position="27"/>
    </location>
</feature>
<dbReference type="PRINTS" id="PR00455">
    <property type="entry name" value="HTHTETR"/>
</dbReference>
<dbReference type="Gene3D" id="1.10.357.10">
    <property type="entry name" value="Tetracycline Repressor, domain 2"/>
    <property type="match status" value="1"/>
</dbReference>
<dbReference type="InterPro" id="IPR036271">
    <property type="entry name" value="Tet_transcr_reg_TetR-rel_C_sf"/>
</dbReference>
<comment type="caution">
    <text evidence="5">The sequence shown here is derived from an EMBL/GenBank/DDBJ whole genome shotgun (WGS) entry which is preliminary data.</text>
</comment>
<dbReference type="InterPro" id="IPR013573">
    <property type="entry name" value="Tscrpt_reg_YcdC_C"/>
</dbReference>
<dbReference type="Gene3D" id="1.10.10.60">
    <property type="entry name" value="Homeodomain-like"/>
    <property type="match status" value="1"/>
</dbReference>
<dbReference type="GO" id="GO:0003677">
    <property type="term" value="F:DNA binding"/>
    <property type="evidence" value="ECO:0007669"/>
    <property type="project" value="UniProtKB-UniRule"/>
</dbReference>
<evidence type="ECO:0000313" key="5">
    <source>
        <dbReference type="EMBL" id="OFI32269.1"/>
    </source>
</evidence>
<reference evidence="5 6" key="1">
    <citation type="submission" date="2016-09" db="EMBL/GenBank/DDBJ databases">
        <title>Alteromonas lipolytica, a new species isolated from sea water.</title>
        <authorList>
            <person name="Wu Y.-H."/>
            <person name="Cheng H."/>
            <person name="Xu X.-W."/>
        </authorList>
    </citation>
    <scope>NUCLEOTIDE SEQUENCE [LARGE SCALE GENOMIC DNA]</scope>
    <source>
        <strain evidence="5 6">JW12</strain>
    </source>
</reference>
<dbReference type="Pfam" id="PF00440">
    <property type="entry name" value="TetR_N"/>
    <property type="match status" value="1"/>
</dbReference>
<organism evidence="5 6">
    <name type="scientific">Alteromonas lipolytica</name>
    <dbReference type="NCBI Taxonomy" id="1856405"/>
    <lineage>
        <taxon>Bacteria</taxon>
        <taxon>Pseudomonadati</taxon>
        <taxon>Pseudomonadota</taxon>
        <taxon>Gammaproteobacteria</taxon>
        <taxon>Alteromonadales</taxon>
        <taxon>Alteromonadaceae</taxon>
        <taxon>Alteromonas/Salinimonas group</taxon>
        <taxon>Alteromonas</taxon>
    </lineage>
</organism>
<gene>
    <name evidence="5" type="ORF">BFC17_07400</name>
</gene>
<dbReference type="PANTHER" id="PTHR30328:SF54">
    <property type="entry name" value="HTH-TYPE TRANSCRIPTIONAL REPRESSOR SCO4008"/>
    <property type="match status" value="1"/>
</dbReference>
<dbReference type="SUPFAM" id="SSF48498">
    <property type="entry name" value="Tetracyclin repressor-like, C-terminal domain"/>
    <property type="match status" value="1"/>
</dbReference>
<dbReference type="NCBIfam" id="NF011584">
    <property type="entry name" value="PRK15008.1"/>
    <property type="match status" value="1"/>
</dbReference>
<evidence type="ECO:0000256" key="2">
    <source>
        <dbReference type="PROSITE-ProRule" id="PRU00335"/>
    </source>
</evidence>
<name>A0A1E8F8M4_9ALTE</name>
<sequence>MNSPAESKPRAAAKTPRVFSPATRKKREKALQDKRDRVMSAAITLFSQHGVNGTSVEQIAKLAKVSKTNLLYYFASKEQLYLDVINHLLQVWLTPLHAFSEEKNAIATLTHYIEYKLTLSRDKPAESKLFCMEVVQGAPLLLNELESPLCQLVENKVQVIKAWVAQGQLNETDPYHLLFSIWAVTQHYADFSVQVKAVTGKDLNDTDFFKQTLASITQILLGHITPA</sequence>
<evidence type="ECO:0000256" key="3">
    <source>
        <dbReference type="SAM" id="MobiDB-lite"/>
    </source>
</evidence>
<keyword evidence="1 2" id="KW-0238">DNA-binding</keyword>
<dbReference type="AlphaFoldDB" id="A0A1E8F8M4"/>
<dbReference type="OrthoDB" id="6860332at2"/>
<dbReference type="PROSITE" id="PS50977">
    <property type="entry name" value="HTH_TETR_2"/>
    <property type="match status" value="1"/>
</dbReference>
<dbReference type="GO" id="GO:0045892">
    <property type="term" value="P:negative regulation of DNA-templated transcription"/>
    <property type="evidence" value="ECO:0007669"/>
    <property type="project" value="InterPro"/>
</dbReference>
<keyword evidence="6" id="KW-1185">Reference proteome</keyword>
<dbReference type="EMBL" id="MJIC01000020">
    <property type="protein sequence ID" value="OFI32269.1"/>
    <property type="molecule type" value="Genomic_DNA"/>
</dbReference>
<dbReference type="PANTHER" id="PTHR30328">
    <property type="entry name" value="TRANSCRIPTIONAL REPRESSOR"/>
    <property type="match status" value="1"/>
</dbReference>
<dbReference type="InterPro" id="IPR001647">
    <property type="entry name" value="HTH_TetR"/>
</dbReference>
<dbReference type="STRING" id="1856405.BFC17_07400"/>
<protein>
    <submittedName>
        <fullName evidence="5">Pyrimidine utilization regulatory protein R</fullName>
    </submittedName>
</protein>
<dbReference type="RefSeq" id="WP_070178514.1">
    <property type="nucleotide sequence ID" value="NZ_BMJR01000013.1"/>
</dbReference>
<dbReference type="Proteomes" id="UP000176037">
    <property type="component" value="Unassembled WGS sequence"/>
</dbReference>
<feature type="DNA-binding region" description="H-T-H motif" evidence="2">
    <location>
        <begin position="55"/>
        <end position="74"/>
    </location>
</feature>
<evidence type="ECO:0000313" key="6">
    <source>
        <dbReference type="Proteomes" id="UP000176037"/>
    </source>
</evidence>
<evidence type="ECO:0000256" key="1">
    <source>
        <dbReference type="ARBA" id="ARBA00023125"/>
    </source>
</evidence>
<dbReference type="InterPro" id="IPR009057">
    <property type="entry name" value="Homeodomain-like_sf"/>
</dbReference>
<accession>A0A1E8F8M4</accession>
<proteinExistence type="predicted"/>
<feature type="domain" description="HTH tetR-type" evidence="4">
    <location>
        <begin position="32"/>
        <end position="92"/>
    </location>
</feature>
<dbReference type="SUPFAM" id="SSF46689">
    <property type="entry name" value="Homeodomain-like"/>
    <property type="match status" value="1"/>
</dbReference>
<dbReference type="Pfam" id="PF08362">
    <property type="entry name" value="TetR_C_3"/>
    <property type="match status" value="1"/>
</dbReference>
<dbReference type="InterPro" id="IPR050109">
    <property type="entry name" value="HTH-type_TetR-like_transc_reg"/>
</dbReference>
<evidence type="ECO:0000259" key="4">
    <source>
        <dbReference type="PROSITE" id="PS50977"/>
    </source>
</evidence>